<reference evidence="2 3" key="1">
    <citation type="submission" date="2021-06" db="EMBL/GenBank/DDBJ databases">
        <title>Caerostris darwini draft genome.</title>
        <authorList>
            <person name="Kono N."/>
            <person name="Arakawa K."/>
        </authorList>
    </citation>
    <scope>NUCLEOTIDE SEQUENCE [LARGE SCALE GENOMIC DNA]</scope>
</reference>
<organism evidence="2 3">
    <name type="scientific">Caerostris darwini</name>
    <dbReference type="NCBI Taxonomy" id="1538125"/>
    <lineage>
        <taxon>Eukaryota</taxon>
        <taxon>Metazoa</taxon>
        <taxon>Ecdysozoa</taxon>
        <taxon>Arthropoda</taxon>
        <taxon>Chelicerata</taxon>
        <taxon>Arachnida</taxon>
        <taxon>Araneae</taxon>
        <taxon>Araneomorphae</taxon>
        <taxon>Entelegynae</taxon>
        <taxon>Araneoidea</taxon>
        <taxon>Araneidae</taxon>
        <taxon>Caerostris</taxon>
    </lineage>
</organism>
<comment type="caution">
    <text evidence="2">The sequence shown here is derived from an EMBL/GenBank/DDBJ whole genome shotgun (WGS) entry which is preliminary data.</text>
</comment>
<gene>
    <name evidence="2" type="ORF">CDAR_241291</name>
</gene>
<dbReference type="Proteomes" id="UP001054837">
    <property type="component" value="Unassembled WGS sequence"/>
</dbReference>
<evidence type="ECO:0000313" key="2">
    <source>
        <dbReference type="EMBL" id="GIY44920.1"/>
    </source>
</evidence>
<feature type="region of interest" description="Disordered" evidence="1">
    <location>
        <begin position="93"/>
        <end position="126"/>
    </location>
</feature>
<name>A0AAV4TFL6_9ARAC</name>
<sequence>MCSSLSKAPMPTQPKNSRILAMSVGFQLPFECAHPSRTKAPMPTEPKNSRILAMSVGCPDTPGAHAGRCKREIRGPVGGGVEMVLRKQRKTFPGKKNRLPAVSLAKEKIKKRGAERGGPRRRRSIH</sequence>
<dbReference type="EMBL" id="BPLQ01009579">
    <property type="protein sequence ID" value="GIY44920.1"/>
    <property type="molecule type" value="Genomic_DNA"/>
</dbReference>
<evidence type="ECO:0000256" key="1">
    <source>
        <dbReference type="SAM" id="MobiDB-lite"/>
    </source>
</evidence>
<accession>A0AAV4TFL6</accession>
<protein>
    <submittedName>
        <fullName evidence="2">Uncharacterized protein</fullName>
    </submittedName>
</protein>
<proteinExistence type="predicted"/>
<dbReference type="AlphaFoldDB" id="A0AAV4TFL6"/>
<keyword evidence="3" id="KW-1185">Reference proteome</keyword>
<evidence type="ECO:0000313" key="3">
    <source>
        <dbReference type="Proteomes" id="UP001054837"/>
    </source>
</evidence>